<evidence type="ECO:0000259" key="4">
    <source>
        <dbReference type="PROSITE" id="PS50949"/>
    </source>
</evidence>
<dbReference type="AlphaFoldDB" id="A0A2W2DUT4"/>
<evidence type="ECO:0000313" key="5">
    <source>
        <dbReference type="EMBL" id="PZG07929.1"/>
    </source>
</evidence>
<dbReference type="RefSeq" id="WP_111219092.1">
    <property type="nucleotide sequence ID" value="NZ_POTY01000305.1"/>
</dbReference>
<gene>
    <name evidence="5" type="ORF">C1I95_30480</name>
</gene>
<dbReference type="CDD" id="cd07377">
    <property type="entry name" value="WHTH_GntR"/>
    <property type="match status" value="1"/>
</dbReference>
<keyword evidence="2" id="KW-0238">DNA-binding</keyword>
<reference evidence="5 6" key="1">
    <citation type="submission" date="2018-01" db="EMBL/GenBank/DDBJ databases">
        <title>Draft genome sequence of Jishengella sp. NA12.</title>
        <authorList>
            <person name="Sahin N."/>
            <person name="Ay H."/>
            <person name="Saygin H."/>
        </authorList>
    </citation>
    <scope>NUCLEOTIDE SEQUENCE [LARGE SCALE GENOMIC DNA]</scope>
    <source>
        <strain evidence="5 6">NA12</strain>
    </source>
</reference>
<dbReference type="PANTHER" id="PTHR44846">
    <property type="entry name" value="MANNOSYL-D-GLYCERATE TRANSPORT/METABOLISM SYSTEM REPRESSOR MNGR-RELATED"/>
    <property type="match status" value="1"/>
</dbReference>
<dbReference type="Proteomes" id="UP000248924">
    <property type="component" value="Unassembled WGS sequence"/>
</dbReference>
<evidence type="ECO:0000256" key="3">
    <source>
        <dbReference type="ARBA" id="ARBA00023163"/>
    </source>
</evidence>
<dbReference type="InterPro" id="IPR036390">
    <property type="entry name" value="WH_DNA-bd_sf"/>
</dbReference>
<evidence type="ECO:0000313" key="6">
    <source>
        <dbReference type="Proteomes" id="UP000248924"/>
    </source>
</evidence>
<dbReference type="EMBL" id="POTY01000305">
    <property type="protein sequence ID" value="PZG07929.1"/>
    <property type="molecule type" value="Genomic_DNA"/>
</dbReference>
<comment type="caution">
    <text evidence="5">The sequence shown here is derived from an EMBL/GenBank/DDBJ whole genome shotgun (WGS) entry which is preliminary data.</text>
</comment>
<dbReference type="PANTHER" id="PTHR44846:SF1">
    <property type="entry name" value="MANNOSYL-D-GLYCERATE TRANSPORT_METABOLISM SYSTEM REPRESSOR MNGR-RELATED"/>
    <property type="match status" value="1"/>
</dbReference>
<dbReference type="OrthoDB" id="4558810at2"/>
<evidence type="ECO:0000256" key="1">
    <source>
        <dbReference type="ARBA" id="ARBA00023015"/>
    </source>
</evidence>
<dbReference type="SMART" id="SM00345">
    <property type="entry name" value="HTH_GNTR"/>
    <property type="match status" value="1"/>
</dbReference>
<dbReference type="PROSITE" id="PS50949">
    <property type="entry name" value="HTH_GNTR"/>
    <property type="match status" value="1"/>
</dbReference>
<protein>
    <submittedName>
        <fullName evidence="5">GntR family transcriptional regulator</fullName>
    </submittedName>
</protein>
<dbReference type="InterPro" id="IPR050679">
    <property type="entry name" value="Bact_HTH_transcr_reg"/>
</dbReference>
<proteinExistence type="predicted"/>
<dbReference type="InterPro" id="IPR036388">
    <property type="entry name" value="WH-like_DNA-bd_sf"/>
</dbReference>
<dbReference type="GO" id="GO:0045892">
    <property type="term" value="P:negative regulation of DNA-templated transcription"/>
    <property type="evidence" value="ECO:0007669"/>
    <property type="project" value="TreeGrafter"/>
</dbReference>
<dbReference type="GO" id="GO:0003677">
    <property type="term" value="F:DNA binding"/>
    <property type="evidence" value="ECO:0007669"/>
    <property type="project" value="UniProtKB-KW"/>
</dbReference>
<dbReference type="GO" id="GO:0003700">
    <property type="term" value="F:DNA-binding transcription factor activity"/>
    <property type="evidence" value="ECO:0007669"/>
    <property type="project" value="InterPro"/>
</dbReference>
<keyword evidence="6" id="KW-1185">Reference proteome</keyword>
<sequence>MIDPASGVPAWRQLADLLRARIAAGEWPPGARLPSETDLVQQYELGRTTVRRAISSLRSAGVVEVIHGWGMRVPAPREMERVVAESGSIITIRMPTPMERATWEMPDGVGMIVVTGPDGVPYAYPGDRTEVVAP</sequence>
<dbReference type="PRINTS" id="PR00035">
    <property type="entry name" value="HTHGNTR"/>
</dbReference>
<organism evidence="5 6">
    <name type="scientific">Micromonospora craterilacus</name>
    <dbReference type="NCBI Taxonomy" id="1655439"/>
    <lineage>
        <taxon>Bacteria</taxon>
        <taxon>Bacillati</taxon>
        <taxon>Actinomycetota</taxon>
        <taxon>Actinomycetes</taxon>
        <taxon>Micromonosporales</taxon>
        <taxon>Micromonosporaceae</taxon>
        <taxon>Micromonospora</taxon>
    </lineage>
</organism>
<evidence type="ECO:0000256" key="2">
    <source>
        <dbReference type="ARBA" id="ARBA00023125"/>
    </source>
</evidence>
<keyword evidence="1" id="KW-0805">Transcription regulation</keyword>
<dbReference type="Pfam" id="PF00392">
    <property type="entry name" value="GntR"/>
    <property type="match status" value="1"/>
</dbReference>
<dbReference type="SUPFAM" id="SSF46785">
    <property type="entry name" value="Winged helix' DNA-binding domain"/>
    <property type="match status" value="1"/>
</dbReference>
<name>A0A2W2DUT4_9ACTN</name>
<feature type="domain" description="HTH gntR-type" evidence="4">
    <location>
        <begin position="8"/>
        <end position="76"/>
    </location>
</feature>
<keyword evidence="3" id="KW-0804">Transcription</keyword>
<dbReference type="InterPro" id="IPR000524">
    <property type="entry name" value="Tscrpt_reg_HTH_GntR"/>
</dbReference>
<dbReference type="Gene3D" id="1.10.10.10">
    <property type="entry name" value="Winged helix-like DNA-binding domain superfamily/Winged helix DNA-binding domain"/>
    <property type="match status" value="1"/>
</dbReference>
<accession>A0A2W2DUT4</accession>